<keyword evidence="3" id="KW-0732">Signal</keyword>
<evidence type="ECO:0000256" key="1">
    <source>
        <dbReference type="SAM" id="MobiDB-lite"/>
    </source>
</evidence>
<evidence type="ECO:0000313" key="5">
    <source>
        <dbReference type="Proteomes" id="UP000594263"/>
    </source>
</evidence>
<dbReference type="PANTHER" id="PTHR37189">
    <property type="entry name" value="CONCANAVALIN A-LIKE LECTIN/GLUCANASE DOMAIN-CONTAINING PROTEIN-RELATED"/>
    <property type="match status" value="1"/>
</dbReference>
<evidence type="ECO:0000256" key="2">
    <source>
        <dbReference type="SAM" id="Phobius"/>
    </source>
</evidence>
<protein>
    <submittedName>
        <fullName evidence="4">Uncharacterized protein</fullName>
    </submittedName>
</protein>
<feature type="region of interest" description="Disordered" evidence="1">
    <location>
        <begin position="24"/>
        <end position="78"/>
    </location>
</feature>
<dbReference type="AlphaFoldDB" id="A0A7N0T2G8"/>
<feature type="signal peptide" evidence="3">
    <location>
        <begin position="1"/>
        <end position="20"/>
    </location>
</feature>
<evidence type="ECO:0000256" key="3">
    <source>
        <dbReference type="SAM" id="SignalP"/>
    </source>
</evidence>
<feature type="chain" id="PRO_5029491575" evidence="3">
    <location>
        <begin position="21"/>
        <end position="127"/>
    </location>
</feature>
<dbReference type="EnsemblPlants" id="Kaladp0019s0025.1.v1.1">
    <property type="protein sequence ID" value="Kaladp0019s0025.1.v1.1.CDS.1"/>
    <property type="gene ID" value="Kaladp0019s0025.v1.1"/>
</dbReference>
<keyword evidence="2" id="KW-1133">Transmembrane helix</keyword>
<keyword evidence="2" id="KW-0812">Transmembrane</keyword>
<keyword evidence="5" id="KW-1185">Reference proteome</keyword>
<feature type="compositionally biased region" description="Polar residues" evidence="1">
    <location>
        <begin position="31"/>
        <end position="43"/>
    </location>
</feature>
<reference evidence="4" key="1">
    <citation type="submission" date="2021-01" db="UniProtKB">
        <authorList>
            <consortium name="EnsemblPlants"/>
        </authorList>
    </citation>
    <scope>IDENTIFICATION</scope>
</reference>
<evidence type="ECO:0000313" key="4">
    <source>
        <dbReference type="EnsemblPlants" id="Kaladp0019s0025.1.v1.1.CDS.1"/>
    </source>
</evidence>
<accession>A0A7N0T2G8</accession>
<dbReference type="OMA" id="FRYRNQS"/>
<dbReference type="Proteomes" id="UP000594263">
    <property type="component" value="Unplaced"/>
</dbReference>
<sequence length="127" mass="13112">MPGHIHPLTLITLVLAVSSARELRPSEHGLGSQSDPPSATTEMKSFFASAAPPDPPALPNPADWWKRTEPASQGSGERGAAKEVLLVASLVCGIAGAALLGTAALMYAFRARINASARTPSSQLAAK</sequence>
<organism evidence="4 5">
    <name type="scientific">Kalanchoe fedtschenkoi</name>
    <name type="common">Lavender scallops</name>
    <name type="synonym">South American air plant</name>
    <dbReference type="NCBI Taxonomy" id="63787"/>
    <lineage>
        <taxon>Eukaryota</taxon>
        <taxon>Viridiplantae</taxon>
        <taxon>Streptophyta</taxon>
        <taxon>Embryophyta</taxon>
        <taxon>Tracheophyta</taxon>
        <taxon>Spermatophyta</taxon>
        <taxon>Magnoliopsida</taxon>
        <taxon>eudicotyledons</taxon>
        <taxon>Gunneridae</taxon>
        <taxon>Pentapetalae</taxon>
        <taxon>Saxifragales</taxon>
        <taxon>Crassulaceae</taxon>
        <taxon>Kalanchoe</taxon>
    </lineage>
</organism>
<keyword evidence="2" id="KW-0472">Membrane</keyword>
<dbReference type="PANTHER" id="PTHR37189:SF4">
    <property type="entry name" value="TRANSMEMBRANE PROTEIN"/>
    <property type="match status" value="1"/>
</dbReference>
<feature type="transmembrane region" description="Helical" evidence="2">
    <location>
        <begin position="84"/>
        <end position="109"/>
    </location>
</feature>
<name>A0A7N0T2G8_KALFE</name>
<dbReference type="Gramene" id="Kaladp0019s0025.1.v1.1">
    <property type="protein sequence ID" value="Kaladp0019s0025.1.v1.1.CDS.1"/>
    <property type="gene ID" value="Kaladp0019s0025.v1.1"/>
</dbReference>
<proteinExistence type="predicted"/>